<feature type="region of interest" description="Disordered" evidence="1">
    <location>
        <begin position="1"/>
        <end position="24"/>
    </location>
</feature>
<dbReference type="AlphaFoldDB" id="A0A8K0JZ57"/>
<dbReference type="EMBL" id="KZ308217">
    <property type="protein sequence ID" value="KAG8224936.1"/>
    <property type="molecule type" value="Genomic_DNA"/>
</dbReference>
<feature type="compositionally biased region" description="Acidic residues" evidence="1">
    <location>
        <begin position="1"/>
        <end position="20"/>
    </location>
</feature>
<evidence type="ECO:0000259" key="2">
    <source>
        <dbReference type="Pfam" id="PF13843"/>
    </source>
</evidence>
<accession>A0A8K0JZ57</accession>
<sequence>MSNSESDEEAGLLEEEEEENNQQYPYVCSLQEEVHEKFIFSGKGHTLYLDNSYTSPRLVDKLVKSKSDCVGTMSSYRKEFPQTVKLAKLKQGEITAAFCGKQMVMKWKDKREVLMVSTFHGTEMCEVEKEGKNS</sequence>
<name>A0A8K0JZ57_LADFU</name>
<dbReference type="PANTHER" id="PTHR46599:SF3">
    <property type="entry name" value="PIGGYBAC TRANSPOSABLE ELEMENT-DERIVED PROTEIN 4"/>
    <property type="match status" value="1"/>
</dbReference>
<gene>
    <name evidence="3" type="ORF">J437_LFUL006436</name>
</gene>
<dbReference type="OrthoDB" id="123207at2759"/>
<dbReference type="Proteomes" id="UP000792457">
    <property type="component" value="Unassembled WGS sequence"/>
</dbReference>
<organism evidence="3 4">
    <name type="scientific">Ladona fulva</name>
    <name type="common">Scarce chaser dragonfly</name>
    <name type="synonym">Libellula fulva</name>
    <dbReference type="NCBI Taxonomy" id="123851"/>
    <lineage>
        <taxon>Eukaryota</taxon>
        <taxon>Metazoa</taxon>
        <taxon>Ecdysozoa</taxon>
        <taxon>Arthropoda</taxon>
        <taxon>Hexapoda</taxon>
        <taxon>Insecta</taxon>
        <taxon>Pterygota</taxon>
        <taxon>Palaeoptera</taxon>
        <taxon>Odonata</taxon>
        <taxon>Epiprocta</taxon>
        <taxon>Anisoptera</taxon>
        <taxon>Libelluloidea</taxon>
        <taxon>Libellulidae</taxon>
        <taxon>Ladona</taxon>
    </lineage>
</organism>
<protein>
    <recommendedName>
        <fullName evidence="2">PiggyBac transposable element-derived protein domain-containing protein</fullName>
    </recommendedName>
</protein>
<evidence type="ECO:0000256" key="1">
    <source>
        <dbReference type="SAM" id="MobiDB-lite"/>
    </source>
</evidence>
<evidence type="ECO:0000313" key="4">
    <source>
        <dbReference type="Proteomes" id="UP000792457"/>
    </source>
</evidence>
<keyword evidence="4" id="KW-1185">Reference proteome</keyword>
<feature type="domain" description="PiggyBac transposable element-derived protein" evidence="2">
    <location>
        <begin position="40"/>
        <end position="129"/>
    </location>
</feature>
<reference evidence="3" key="1">
    <citation type="submission" date="2013-04" db="EMBL/GenBank/DDBJ databases">
        <authorList>
            <person name="Qu J."/>
            <person name="Murali S.C."/>
            <person name="Bandaranaike D."/>
            <person name="Bellair M."/>
            <person name="Blankenburg K."/>
            <person name="Chao H."/>
            <person name="Dinh H."/>
            <person name="Doddapaneni H."/>
            <person name="Downs B."/>
            <person name="Dugan-Rocha S."/>
            <person name="Elkadiri S."/>
            <person name="Gnanaolivu R.D."/>
            <person name="Hernandez B."/>
            <person name="Javaid M."/>
            <person name="Jayaseelan J.C."/>
            <person name="Lee S."/>
            <person name="Li M."/>
            <person name="Ming W."/>
            <person name="Munidasa M."/>
            <person name="Muniz J."/>
            <person name="Nguyen L."/>
            <person name="Ongeri F."/>
            <person name="Osuji N."/>
            <person name="Pu L.-L."/>
            <person name="Puazo M."/>
            <person name="Qu C."/>
            <person name="Quiroz J."/>
            <person name="Raj R."/>
            <person name="Weissenberger G."/>
            <person name="Xin Y."/>
            <person name="Zou X."/>
            <person name="Han Y."/>
            <person name="Richards S."/>
            <person name="Worley K."/>
            <person name="Muzny D."/>
            <person name="Gibbs R."/>
        </authorList>
    </citation>
    <scope>NUCLEOTIDE SEQUENCE</scope>
    <source>
        <strain evidence="3">Sampled in the wild</strain>
    </source>
</reference>
<reference evidence="3" key="2">
    <citation type="submission" date="2017-10" db="EMBL/GenBank/DDBJ databases">
        <title>Ladona fulva Genome sequencing and assembly.</title>
        <authorList>
            <person name="Murali S."/>
            <person name="Richards S."/>
            <person name="Bandaranaike D."/>
            <person name="Bellair M."/>
            <person name="Blankenburg K."/>
            <person name="Chao H."/>
            <person name="Dinh H."/>
            <person name="Doddapaneni H."/>
            <person name="Dugan-Rocha S."/>
            <person name="Elkadiri S."/>
            <person name="Gnanaolivu R."/>
            <person name="Hernandez B."/>
            <person name="Skinner E."/>
            <person name="Javaid M."/>
            <person name="Lee S."/>
            <person name="Li M."/>
            <person name="Ming W."/>
            <person name="Munidasa M."/>
            <person name="Muniz J."/>
            <person name="Nguyen L."/>
            <person name="Hughes D."/>
            <person name="Osuji N."/>
            <person name="Pu L.-L."/>
            <person name="Puazo M."/>
            <person name="Qu C."/>
            <person name="Quiroz J."/>
            <person name="Raj R."/>
            <person name="Weissenberger G."/>
            <person name="Xin Y."/>
            <person name="Zou X."/>
            <person name="Han Y."/>
            <person name="Worley K."/>
            <person name="Muzny D."/>
            <person name="Gibbs R."/>
        </authorList>
    </citation>
    <scope>NUCLEOTIDE SEQUENCE</scope>
    <source>
        <strain evidence="3">Sampled in the wild</strain>
    </source>
</reference>
<dbReference type="PANTHER" id="PTHR46599">
    <property type="entry name" value="PIGGYBAC TRANSPOSABLE ELEMENT-DERIVED PROTEIN 4"/>
    <property type="match status" value="1"/>
</dbReference>
<proteinExistence type="predicted"/>
<comment type="caution">
    <text evidence="3">The sequence shown here is derived from an EMBL/GenBank/DDBJ whole genome shotgun (WGS) entry which is preliminary data.</text>
</comment>
<evidence type="ECO:0000313" key="3">
    <source>
        <dbReference type="EMBL" id="KAG8224936.1"/>
    </source>
</evidence>
<dbReference type="InterPro" id="IPR029526">
    <property type="entry name" value="PGBD"/>
</dbReference>
<dbReference type="Pfam" id="PF13843">
    <property type="entry name" value="DDE_Tnp_1_7"/>
    <property type="match status" value="1"/>
</dbReference>